<feature type="region of interest" description="Disordered" evidence="1">
    <location>
        <begin position="219"/>
        <end position="287"/>
    </location>
</feature>
<protein>
    <recommendedName>
        <fullName evidence="4">Inactive polyglycylase TTLL10</fullName>
    </recommendedName>
</protein>
<organism evidence="2 3">
    <name type="scientific">Pleurodeles waltl</name>
    <name type="common">Iberian ribbed newt</name>
    <dbReference type="NCBI Taxonomy" id="8319"/>
    <lineage>
        <taxon>Eukaryota</taxon>
        <taxon>Metazoa</taxon>
        <taxon>Chordata</taxon>
        <taxon>Craniata</taxon>
        <taxon>Vertebrata</taxon>
        <taxon>Euteleostomi</taxon>
        <taxon>Amphibia</taxon>
        <taxon>Batrachia</taxon>
        <taxon>Caudata</taxon>
        <taxon>Salamandroidea</taxon>
        <taxon>Salamandridae</taxon>
        <taxon>Pleurodelinae</taxon>
        <taxon>Pleurodeles</taxon>
    </lineage>
</organism>
<name>A0AAV7QZY3_PLEWA</name>
<evidence type="ECO:0000313" key="3">
    <source>
        <dbReference type="Proteomes" id="UP001066276"/>
    </source>
</evidence>
<dbReference type="AlphaFoldDB" id="A0AAV7QZY3"/>
<gene>
    <name evidence="2" type="ORF">NDU88_011284</name>
</gene>
<evidence type="ECO:0008006" key="4">
    <source>
        <dbReference type="Google" id="ProtNLM"/>
    </source>
</evidence>
<evidence type="ECO:0000256" key="1">
    <source>
        <dbReference type="SAM" id="MobiDB-lite"/>
    </source>
</evidence>
<dbReference type="InterPro" id="IPR004344">
    <property type="entry name" value="TTL/TTLL_fam"/>
</dbReference>
<dbReference type="Proteomes" id="UP001066276">
    <property type="component" value="Chromosome 6"/>
</dbReference>
<dbReference type="GO" id="GO:0070737">
    <property type="term" value="F:protein-glycine ligase activity, elongating"/>
    <property type="evidence" value="ECO:0007669"/>
    <property type="project" value="TreeGrafter"/>
</dbReference>
<dbReference type="PANTHER" id="PTHR46810:SF1">
    <property type="entry name" value="INACTIVE POLYGLYCYLASE TTLL10"/>
    <property type="match status" value="1"/>
</dbReference>
<feature type="compositionally biased region" description="Polar residues" evidence="1">
    <location>
        <begin position="790"/>
        <end position="805"/>
    </location>
</feature>
<proteinExistence type="predicted"/>
<dbReference type="PANTHER" id="PTHR46810">
    <property type="entry name" value="INACTIVE POLYGLYCYLASE TTLL10"/>
    <property type="match status" value="1"/>
</dbReference>
<dbReference type="EMBL" id="JANPWB010000010">
    <property type="protein sequence ID" value="KAJ1144992.1"/>
    <property type="molecule type" value="Genomic_DNA"/>
</dbReference>
<sequence length="899" mass="100333">MCALSCSHCPQHKWGSKSGYLGKRSIFYPWDDKQQPAEDSSEDPCERVSGIGSMQIIDGEAASPAGDEQEDVDRALEGPKEPTHPTEVVQDSSSMLKGSVESIIPAEAEQDGGRMLDDQTDNIRGGVLHSSEIASKAPSIGASGDGKEIRTHVESAMVQDTSSTTLVVGDVTQSKGCHESNDPVRASKGLQRPGRGSESKEKIGTIKVFSELAKSTISSSKLYSRAPGGAKKKKKRGQPPQQKATSEPAESEPLDEAKETKTDQRRAMEGTGPGEKRPEDPRGPGPFFFIGGSNGAALVASYCLAKGWQRLYDPSREDYKLKWCEVKTPATYRAFRDGEQLLYQIPNNKILTTKIGLLHSLREYERLMTKVSGIRGPRILWLEDFFPETFRLDLKEERNAFLAFYKDPQLWICKPTGMNQGRGIFLLKSKESVNTLCTQLQALDEDPGYRRAAYKSSQARIVQRYIHNPLLLSGRKFDIRSYFLIASTVPYMVFFRHGYVRLTCNNYDPHSDDLTGHLTNQYMQKKNPLYNELKEDTVWSMERFNNYINERFAALKGLPPDWVLTSFTKRMQQIMTHCFLAVKNKLECKMGFFDLIGCDFLIDEDFKVWFLEMNCNPALHINCEVLKDVIPDVVNETLDLALEIFHKSVKAQRVMPLQSLRNFVPLYNGDLHELKVTRSRTSLSPPKIQRTIRSDNDEHGQLALKAPENTPKKAWVPVENPIGNGTRNSSNKFIYKTVMSLSQGHLPEIVSAASVAQSVKAKVKRDSSIGNACKETKPGIVFDDYELSVSSNHGKSKTASLSPQRNRTRDNTSPPLMGKGYNTMAKSNEMVYPLRLQMKAPNMNQSSGPLKLPDPPNIEELTPSDITEDLVAPSCPKESSVAAHNIASKFQSNLQANTS</sequence>
<feature type="compositionally biased region" description="Polar residues" evidence="1">
    <location>
        <begin position="160"/>
        <end position="175"/>
    </location>
</feature>
<feature type="compositionally biased region" description="Basic and acidic residues" evidence="1">
    <location>
        <begin position="72"/>
        <end position="84"/>
    </location>
</feature>
<feature type="region of interest" description="Disordered" evidence="1">
    <location>
        <begin position="841"/>
        <end position="864"/>
    </location>
</feature>
<accession>A0AAV7QZY3</accession>
<feature type="compositionally biased region" description="Basic and acidic residues" evidence="1">
    <location>
        <begin position="255"/>
        <end position="282"/>
    </location>
</feature>
<dbReference type="Gene3D" id="3.30.470.20">
    <property type="entry name" value="ATP-grasp fold, B domain"/>
    <property type="match status" value="1"/>
</dbReference>
<keyword evidence="3" id="KW-1185">Reference proteome</keyword>
<comment type="caution">
    <text evidence="2">The sequence shown here is derived from an EMBL/GenBank/DDBJ whole genome shotgun (WGS) entry which is preliminary data.</text>
</comment>
<dbReference type="Pfam" id="PF03133">
    <property type="entry name" value="TTL"/>
    <property type="match status" value="1"/>
</dbReference>
<feature type="region of interest" description="Disordered" evidence="1">
    <location>
        <begin position="790"/>
        <end position="822"/>
    </location>
</feature>
<reference evidence="2" key="1">
    <citation type="journal article" date="2022" name="bioRxiv">
        <title>Sequencing and chromosome-scale assembly of the giantPleurodeles waltlgenome.</title>
        <authorList>
            <person name="Brown T."/>
            <person name="Elewa A."/>
            <person name="Iarovenko S."/>
            <person name="Subramanian E."/>
            <person name="Araus A.J."/>
            <person name="Petzold A."/>
            <person name="Susuki M."/>
            <person name="Suzuki K.-i.T."/>
            <person name="Hayashi T."/>
            <person name="Toyoda A."/>
            <person name="Oliveira C."/>
            <person name="Osipova E."/>
            <person name="Leigh N.D."/>
            <person name="Simon A."/>
            <person name="Yun M.H."/>
        </authorList>
    </citation>
    <scope>NUCLEOTIDE SEQUENCE</scope>
    <source>
        <strain evidence="2">20211129_DDA</strain>
        <tissue evidence="2">Liver</tissue>
    </source>
</reference>
<dbReference type="SUPFAM" id="SSF56059">
    <property type="entry name" value="Glutathione synthetase ATP-binding domain-like"/>
    <property type="match status" value="1"/>
</dbReference>
<dbReference type="PROSITE" id="PS51221">
    <property type="entry name" value="TTL"/>
    <property type="match status" value="1"/>
</dbReference>
<evidence type="ECO:0000313" key="2">
    <source>
        <dbReference type="EMBL" id="KAJ1144992.1"/>
    </source>
</evidence>
<feature type="region of interest" description="Disordered" evidence="1">
    <location>
        <begin position="160"/>
        <end position="202"/>
    </location>
</feature>
<dbReference type="InterPro" id="IPR027752">
    <property type="entry name" value="TTLL10"/>
</dbReference>
<feature type="region of interest" description="Disordered" evidence="1">
    <location>
        <begin position="31"/>
        <end position="96"/>
    </location>
</feature>